<evidence type="ECO:0000256" key="2">
    <source>
        <dbReference type="ARBA" id="ARBA00005568"/>
    </source>
</evidence>
<dbReference type="Pfam" id="PF03328">
    <property type="entry name" value="HpcH_HpaI"/>
    <property type="match status" value="1"/>
</dbReference>
<evidence type="ECO:0000313" key="7">
    <source>
        <dbReference type="Proteomes" id="UP001604002"/>
    </source>
</evidence>
<comment type="caution">
    <text evidence="6">The sequence shown here is derived from an EMBL/GenBank/DDBJ whole genome shotgun (WGS) entry which is preliminary data.</text>
</comment>
<evidence type="ECO:0000256" key="1">
    <source>
        <dbReference type="ARBA" id="ARBA00001946"/>
    </source>
</evidence>
<dbReference type="PANTHER" id="PTHR32308">
    <property type="entry name" value="LYASE BETA SUBUNIT, PUTATIVE (AFU_ORTHOLOGUE AFUA_4G13030)-RELATED"/>
    <property type="match status" value="1"/>
</dbReference>
<keyword evidence="4" id="KW-0460">Magnesium</keyword>
<dbReference type="PIRSF" id="PIRSF015582">
    <property type="entry name" value="Cit_lyase_B"/>
    <property type="match status" value="1"/>
</dbReference>
<reference evidence="6 7" key="1">
    <citation type="submission" date="2024-02" db="EMBL/GenBank/DDBJ databases">
        <title>Expansion and revision of Xanthobacter and proposal of Roseixanthobacter gen. nov.</title>
        <authorList>
            <person name="Soltysiak M.P.M."/>
            <person name="Jalihal A."/>
            <person name="Ory A."/>
            <person name="Chrisophersen C."/>
            <person name="Lee A.D."/>
            <person name="Boulton J."/>
            <person name="Springer M."/>
        </authorList>
    </citation>
    <scope>NUCLEOTIDE SEQUENCE [LARGE SCALE GENOMIC DNA]</scope>
    <source>
        <strain evidence="6 7">23A</strain>
    </source>
</reference>
<evidence type="ECO:0000313" key="6">
    <source>
        <dbReference type="EMBL" id="MFG1372494.1"/>
    </source>
</evidence>
<sequence>MSEFARPVSLRNGRLVALFVPATRPDRFAKALSSGADAIIIDLEDAVGHGEKAGARDALAAAVPAAGPVLLRINASGTPWHADDLAAARSLPLAGVMLPKAESREEVEQVAARLGEGVAIIPLIESAQGLAAARSIAAAPCVARLAFGSIDFAADLGCAHTREALLAARSELVLAARLAGGQGPMDGVTTRVDDAALAQDDAAHAVALGFAGKLCIHPGQITPVMKGFAPTAEEVSWAERILAALDEGGSVVTVDGAMVDAPVRLRAERILARTLAAGRSRNEQ</sequence>
<dbReference type="InterPro" id="IPR011206">
    <property type="entry name" value="Citrate_lyase_beta/mcl1/mcl2"/>
</dbReference>
<dbReference type="EMBL" id="JBAFVH010000005">
    <property type="protein sequence ID" value="MFG1372494.1"/>
    <property type="molecule type" value="Genomic_DNA"/>
</dbReference>
<feature type="domain" description="HpcH/HpaI aldolase/citrate lyase" evidence="5">
    <location>
        <begin position="17"/>
        <end position="218"/>
    </location>
</feature>
<accession>A0ABW6ZUT1</accession>
<protein>
    <submittedName>
        <fullName evidence="6">CoA ester lyase</fullName>
    </submittedName>
</protein>
<dbReference type="Gene3D" id="3.20.20.60">
    <property type="entry name" value="Phosphoenolpyruvate-binding domains"/>
    <property type="match status" value="1"/>
</dbReference>
<dbReference type="InterPro" id="IPR040442">
    <property type="entry name" value="Pyrv_kinase-like_dom_sf"/>
</dbReference>
<comment type="cofactor">
    <cofactor evidence="1">
        <name>Mg(2+)</name>
        <dbReference type="ChEBI" id="CHEBI:18420"/>
    </cofactor>
</comment>
<dbReference type="RefSeq" id="WP_393992382.1">
    <property type="nucleotide sequence ID" value="NZ_JBAFVH010000005.1"/>
</dbReference>
<keyword evidence="7" id="KW-1185">Reference proteome</keyword>
<proteinExistence type="inferred from homology"/>
<dbReference type="SUPFAM" id="SSF51621">
    <property type="entry name" value="Phosphoenolpyruvate/pyruvate domain"/>
    <property type="match status" value="1"/>
</dbReference>
<keyword evidence="3" id="KW-0479">Metal-binding</keyword>
<dbReference type="GO" id="GO:0016829">
    <property type="term" value="F:lyase activity"/>
    <property type="evidence" value="ECO:0007669"/>
    <property type="project" value="UniProtKB-KW"/>
</dbReference>
<evidence type="ECO:0000256" key="3">
    <source>
        <dbReference type="ARBA" id="ARBA00022723"/>
    </source>
</evidence>
<name>A0ABW6ZUT1_9HYPH</name>
<dbReference type="InterPro" id="IPR005000">
    <property type="entry name" value="Aldolase/citrate-lyase_domain"/>
</dbReference>
<evidence type="ECO:0000256" key="4">
    <source>
        <dbReference type="ARBA" id="ARBA00022842"/>
    </source>
</evidence>
<keyword evidence="6" id="KW-0456">Lyase</keyword>
<gene>
    <name evidence="6" type="ORF">V5F32_10000</name>
</gene>
<dbReference type="InterPro" id="IPR015813">
    <property type="entry name" value="Pyrv/PenolPyrv_kinase-like_dom"/>
</dbReference>
<evidence type="ECO:0000259" key="5">
    <source>
        <dbReference type="Pfam" id="PF03328"/>
    </source>
</evidence>
<organism evidence="6 7">
    <name type="scientific">Xanthobacter oligotrophicus</name>
    <dbReference type="NCBI Taxonomy" id="2607286"/>
    <lineage>
        <taxon>Bacteria</taxon>
        <taxon>Pseudomonadati</taxon>
        <taxon>Pseudomonadota</taxon>
        <taxon>Alphaproteobacteria</taxon>
        <taxon>Hyphomicrobiales</taxon>
        <taxon>Xanthobacteraceae</taxon>
        <taxon>Xanthobacter</taxon>
    </lineage>
</organism>
<comment type="similarity">
    <text evidence="2">Belongs to the HpcH/HpaI aldolase family.</text>
</comment>
<dbReference type="Proteomes" id="UP001604002">
    <property type="component" value="Unassembled WGS sequence"/>
</dbReference>
<dbReference type="PANTHER" id="PTHR32308:SF10">
    <property type="entry name" value="CITRATE LYASE SUBUNIT BETA"/>
    <property type="match status" value="1"/>
</dbReference>